<evidence type="ECO:0000313" key="3">
    <source>
        <dbReference type="EMBL" id="AAD41822.1"/>
    </source>
</evidence>
<accession>Q9XC69</accession>
<proteinExistence type="predicted"/>
<dbReference type="CDD" id="cd08946">
    <property type="entry name" value="SDR_e"/>
    <property type="match status" value="1"/>
</dbReference>
<dbReference type="InterPro" id="IPR050177">
    <property type="entry name" value="Lipid_A_modif_metabolic_enz"/>
</dbReference>
<reference evidence="3" key="1">
    <citation type="journal article" date="2000" name="Microbiology">
        <title>The mycarose-biosynthetic genes of Streptomyces fradiae, producer of tylosin.</title>
        <authorList>
            <person name="Bate N."/>
            <person name="Butler A.R."/>
            <person name="Smith I.P."/>
            <person name="Cundliffe E."/>
        </authorList>
    </citation>
    <scope>NUCLEOTIDE SEQUENCE</scope>
    <source>
        <strain evidence="3">T59235</strain>
    </source>
</reference>
<protein>
    <submittedName>
        <fullName evidence="3">NDP-hexose 4-ketoreductase TylCIV</fullName>
    </submittedName>
</protein>
<feature type="region of interest" description="Disordered" evidence="1">
    <location>
        <begin position="326"/>
        <end position="347"/>
    </location>
</feature>
<dbReference type="EMBL" id="AF147704">
    <property type="protein sequence ID" value="AAD41822.1"/>
    <property type="molecule type" value="Genomic_DNA"/>
</dbReference>
<dbReference type="Pfam" id="PF01370">
    <property type="entry name" value="Epimerase"/>
    <property type="match status" value="1"/>
</dbReference>
<dbReference type="Gene3D" id="3.40.50.720">
    <property type="entry name" value="NAD(P)-binding Rossmann-like Domain"/>
    <property type="match status" value="1"/>
</dbReference>
<dbReference type="SUPFAM" id="SSF51735">
    <property type="entry name" value="NAD(P)-binding Rossmann-fold domains"/>
    <property type="match status" value="1"/>
</dbReference>
<dbReference type="AlphaFoldDB" id="Q9XC69"/>
<feature type="compositionally biased region" description="Basic and acidic residues" evidence="1">
    <location>
        <begin position="336"/>
        <end position="347"/>
    </location>
</feature>
<organism evidence="3">
    <name type="scientific">Streptomyces fradiae</name>
    <name type="common">Streptomyces roseoflavus</name>
    <dbReference type="NCBI Taxonomy" id="1906"/>
    <lineage>
        <taxon>Bacteria</taxon>
        <taxon>Bacillati</taxon>
        <taxon>Actinomycetota</taxon>
        <taxon>Actinomycetes</taxon>
        <taxon>Kitasatosporales</taxon>
        <taxon>Streptomycetaceae</taxon>
        <taxon>Streptomyces</taxon>
    </lineage>
</organism>
<feature type="domain" description="NAD-dependent epimerase/dehydratase" evidence="2">
    <location>
        <begin position="18"/>
        <end position="249"/>
    </location>
</feature>
<dbReference type="KEGG" id="ag:AAD41822"/>
<dbReference type="SMR" id="Q9XC69"/>
<name>Q9XC69_STRFR</name>
<dbReference type="PANTHER" id="PTHR43245">
    <property type="entry name" value="BIFUNCTIONAL POLYMYXIN RESISTANCE PROTEIN ARNA"/>
    <property type="match status" value="1"/>
</dbReference>
<dbReference type="InterPro" id="IPR001509">
    <property type="entry name" value="Epimerase_deHydtase"/>
</dbReference>
<gene>
    <name evidence="3" type="primary">tylCIV</name>
</gene>
<evidence type="ECO:0000259" key="2">
    <source>
        <dbReference type="Pfam" id="PF01370"/>
    </source>
</evidence>
<sequence>MSMPLVPGPARDGRRPLVVLLGASGFLGSAVAAELARRPVRLRLVARRPSPVPAGAVAEIEVRRRDLSLPGEVTEAVEDADAVVHLVAHTGGEKSWRAAGERSEHINVGLMRELAEALRPTGPADATRAPVVLFGSTLQAGMEQAHTPGTYAAQKLAAERVLHRADAEGAVRGVVLRLTTVIGRSPLTGSPGRGVIAVTAGRALAGDPITMWHDGSVERDLLDVRDAATAFTTALEHADQLRGKHWVVGTGRRHRLDRVFGTVAALAAEHTGRPPVPVVTVDPPGYAEVCDFRTPDSDPSAFRAVTGWRPRAEPADGIAAAIAAVAGAGDSPEPEGAGKRGGGTERR</sequence>
<dbReference type="InterPro" id="IPR036291">
    <property type="entry name" value="NAD(P)-bd_dom_sf"/>
</dbReference>
<dbReference type="RefSeq" id="WP_241843789.1">
    <property type="nucleotide sequence ID" value="NZ_LGSP01000084.1"/>
</dbReference>
<evidence type="ECO:0000256" key="1">
    <source>
        <dbReference type="SAM" id="MobiDB-lite"/>
    </source>
</evidence>